<keyword evidence="7 8" id="KW-0539">Nucleus</keyword>
<dbReference type="AlphaFoldDB" id="A0A433T9L9"/>
<dbReference type="STRING" id="188477.A0A433T9L9"/>
<feature type="domain" description="DNA replication complex GINS protein SLD5 C-terminal" evidence="11">
    <location>
        <begin position="174"/>
        <end position="232"/>
    </location>
</feature>
<evidence type="ECO:0000256" key="4">
    <source>
        <dbReference type="ARBA" id="ARBA00014804"/>
    </source>
</evidence>
<evidence type="ECO:0000256" key="1">
    <source>
        <dbReference type="ARBA" id="ARBA00004123"/>
    </source>
</evidence>
<dbReference type="CDD" id="cd11711">
    <property type="entry name" value="GINS_A_Sld5"/>
    <property type="match status" value="1"/>
</dbReference>
<name>A0A433T9L9_ELYCH</name>
<keyword evidence="13" id="KW-1185">Reference proteome</keyword>
<dbReference type="FunFam" id="3.40.5.60:FF:000001">
    <property type="entry name" value="DNA replication complex GINS protein SLD5"/>
    <property type="match status" value="1"/>
</dbReference>
<dbReference type="Pfam" id="PF05916">
    <property type="entry name" value="Sld5"/>
    <property type="match status" value="1"/>
</dbReference>
<dbReference type="OrthoDB" id="338231at2759"/>
<dbReference type="PANTHER" id="PTHR21206">
    <property type="entry name" value="SLD5 PROTEIN"/>
    <property type="match status" value="1"/>
</dbReference>
<dbReference type="SUPFAM" id="SSF158573">
    <property type="entry name" value="GINS helical bundle-like"/>
    <property type="match status" value="1"/>
</dbReference>
<dbReference type="SUPFAM" id="SSF160059">
    <property type="entry name" value="PriA/YqbF domain"/>
    <property type="match status" value="1"/>
</dbReference>
<accession>A0A433T9L9</accession>
<dbReference type="GO" id="GO:0006261">
    <property type="term" value="P:DNA-templated DNA replication"/>
    <property type="evidence" value="ECO:0007669"/>
    <property type="project" value="InterPro"/>
</dbReference>
<proteinExistence type="inferred from homology"/>
<dbReference type="InterPro" id="IPR021151">
    <property type="entry name" value="GINS_A"/>
</dbReference>
<evidence type="ECO:0000256" key="2">
    <source>
        <dbReference type="ARBA" id="ARBA00004286"/>
    </source>
</evidence>
<sequence length="232" mass="26359">MAEELDVSDILQEENGVDEEEEDDDDEEAMTAPEVLQKLEEAWLNEKFSPELLPVKSNLVECMLAQINAMEMNIENAKKADLRVSIHRMEIDRIRFVVSSYLRRRLAKIEKFTSHVLQEEAKRRDTDAPLLSDAELEFAKGYEANMKNHLASTALKHMPTNAATFNDKEMAVLPQLDSYVFLRVNETTENVLVEEASVDVGEEIMDLEKGDQHIMMYKPISALVESGAVSLI</sequence>
<dbReference type="InterPro" id="IPR038749">
    <property type="entry name" value="Sld5_GINS_A"/>
</dbReference>
<dbReference type="Gene3D" id="1.20.58.1030">
    <property type="match status" value="1"/>
</dbReference>
<comment type="similarity">
    <text evidence="3 8">Belongs to the GINS4/SLD5 family.</text>
</comment>
<keyword evidence="5" id="KW-0158">Chromosome</keyword>
<dbReference type="Proteomes" id="UP000271974">
    <property type="component" value="Unassembled WGS sequence"/>
</dbReference>
<dbReference type="PIRSF" id="PIRSF007764">
    <property type="entry name" value="Sld5"/>
    <property type="match status" value="1"/>
</dbReference>
<dbReference type="Pfam" id="PF16922">
    <property type="entry name" value="SLD5_C"/>
    <property type="match status" value="1"/>
</dbReference>
<feature type="compositionally biased region" description="Acidic residues" evidence="9">
    <location>
        <begin position="1"/>
        <end position="29"/>
    </location>
</feature>
<dbReference type="Gene3D" id="3.40.5.60">
    <property type="match status" value="1"/>
</dbReference>
<feature type="region of interest" description="Disordered" evidence="9">
    <location>
        <begin position="1"/>
        <end position="30"/>
    </location>
</feature>
<dbReference type="GO" id="GO:0000727">
    <property type="term" value="P:double-strand break repair via break-induced replication"/>
    <property type="evidence" value="ECO:0007669"/>
    <property type="project" value="TreeGrafter"/>
</dbReference>
<evidence type="ECO:0000256" key="7">
    <source>
        <dbReference type="ARBA" id="ARBA00023242"/>
    </source>
</evidence>
<protein>
    <recommendedName>
        <fullName evidence="4 8">DNA replication complex GINS protein SLD5</fullName>
    </recommendedName>
</protein>
<evidence type="ECO:0000313" key="13">
    <source>
        <dbReference type="Proteomes" id="UP000271974"/>
    </source>
</evidence>
<organism evidence="12 13">
    <name type="scientific">Elysia chlorotica</name>
    <name type="common">Eastern emerald elysia</name>
    <name type="synonym">Sea slug</name>
    <dbReference type="NCBI Taxonomy" id="188477"/>
    <lineage>
        <taxon>Eukaryota</taxon>
        <taxon>Metazoa</taxon>
        <taxon>Spiralia</taxon>
        <taxon>Lophotrochozoa</taxon>
        <taxon>Mollusca</taxon>
        <taxon>Gastropoda</taxon>
        <taxon>Heterobranchia</taxon>
        <taxon>Euthyneura</taxon>
        <taxon>Panpulmonata</taxon>
        <taxon>Sacoglossa</taxon>
        <taxon>Placobranchoidea</taxon>
        <taxon>Plakobranchidae</taxon>
        <taxon>Elysia</taxon>
    </lineage>
</organism>
<keyword evidence="6 8" id="KW-0235">DNA replication</keyword>
<reference evidence="12 13" key="1">
    <citation type="submission" date="2019-01" db="EMBL/GenBank/DDBJ databases">
        <title>A draft genome assembly of the solar-powered sea slug Elysia chlorotica.</title>
        <authorList>
            <person name="Cai H."/>
            <person name="Li Q."/>
            <person name="Fang X."/>
            <person name="Li J."/>
            <person name="Curtis N.E."/>
            <person name="Altenburger A."/>
            <person name="Shibata T."/>
            <person name="Feng M."/>
            <person name="Maeda T."/>
            <person name="Schwartz J.A."/>
            <person name="Shigenobu S."/>
            <person name="Lundholm N."/>
            <person name="Nishiyama T."/>
            <person name="Yang H."/>
            <person name="Hasebe M."/>
            <person name="Li S."/>
            <person name="Pierce S.K."/>
            <person name="Wang J."/>
        </authorList>
    </citation>
    <scope>NUCLEOTIDE SEQUENCE [LARGE SCALE GENOMIC DNA]</scope>
    <source>
        <strain evidence="12">EC2010</strain>
        <tissue evidence="12">Whole organism of an adult</tissue>
    </source>
</reference>
<comment type="subcellular location">
    <subcellularLocation>
        <location evidence="2">Chromosome</location>
    </subcellularLocation>
    <subcellularLocation>
        <location evidence="1 8">Nucleus</location>
    </subcellularLocation>
</comment>
<comment type="function">
    <text evidence="8">The GINS complex plays an essential role in the initiation of DNA replication.</text>
</comment>
<evidence type="ECO:0000256" key="5">
    <source>
        <dbReference type="ARBA" id="ARBA00022454"/>
    </source>
</evidence>
<dbReference type="CDD" id="cd21692">
    <property type="entry name" value="GINS_B_Sld5"/>
    <property type="match status" value="1"/>
</dbReference>
<dbReference type="GO" id="GO:0000811">
    <property type="term" value="C:GINS complex"/>
    <property type="evidence" value="ECO:0007669"/>
    <property type="project" value="UniProtKB-UniRule"/>
</dbReference>
<dbReference type="PANTHER" id="PTHR21206:SF0">
    <property type="entry name" value="DNA REPLICATION COMPLEX GINS PROTEIN SLD5"/>
    <property type="match status" value="1"/>
</dbReference>
<dbReference type="FunFam" id="1.20.58.1030:FF:000002">
    <property type="entry name" value="DNA replication complex GINS protein SLD5"/>
    <property type="match status" value="1"/>
</dbReference>
<dbReference type="EMBL" id="RQTK01000523">
    <property type="protein sequence ID" value="RUS78246.1"/>
    <property type="molecule type" value="Genomic_DNA"/>
</dbReference>
<evidence type="ECO:0000256" key="8">
    <source>
        <dbReference type="PIRNR" id="PIRNR007764"/>
    </source>
</evidence>
<evidence type="ECO:0000256" key="9">
    <source>
        <dbReference type="SAM" id="MobiDB-lite"/>
    </source>
</evidence>
<evidence type="ECO:0000259" key="11">
    <source>
        <dbReference type="Pfam" id="PF16922"/>
    </source>
</evidence>
<evidence type="ECO:0000256" key="3">
    <source>
        <dbReference type="ARBA" id="ARBA00008187"/>
    </source>
</evidence>
<gene>
    <name evidence="12" type="ORF">EGW08_013985</name>
</gene>
<evidence type="ECO:0000313" key="12">
    <source>
        <dbReference type="EMBL" id="RUS78246.1"/>
    </source>
</evidence>
<dbReference type="InterPro" id="IPR008591">
    <property type="entry name" value="GINS_Sld5"/>
</dbReference>
<feature type="domain" description="GINS subunit" evidence="10">
    <location>
        <begin position="70"/>
        <end position="152"/>
    </location>
</feature>
<dbReference type="InterPro" id="IPR031633">
    <property type="entry name" value="SLD5_C"/>
</dbReference>
<evidence type="ECO:0000256" key="6">
    <source>
        <dbReference type="ARBA" id="ARBA00022705"/>
    </source>
</evidence>
<dbReference type="InterPro" id="IPR036224">
    <property type="entry name" value="GINS_bundle-like_dom_sf"/>
</dbReference>
<comment type="caution">
    <text evidence="12">The sequence shown here is derived from an EMBL/GenBank/DDBJ whole genome shotgun (WGS) entry which is preliminary data.</text>
</comment>
<evidence type="ECO:0000259" key="10">
    <source>
        <dbReference type="Pfam" id="PF05916"/>
    </source>
</evidence>